<proteinExistence type="predicted"/>
<name>X0U2N8_9ZZZZ</name>
<sequence>ACWRTPVLNRRQHQTVCHGTPWREWLISTGRRHAADDDQGRITDRVTRRRGNSGQYVRAAQMTSTHPVASRIASADNTRPSRLNTTSKSISTVLRSNPIFRFHYTRRFIRRIISLWIGPICKGIIETDRRAWQLPDLGSPRNRLSGSARHARPAQA</sequence>
<evidence type="ECO:0000256" key="1">
    <source>
        <dbReference type="SAM" id="MobiDB-lite"/>
    </source>
</evidence>
<comment type="caution">
    <text evidence="2">The sequence shown here is derived from an EMBL/GenBank/DDBJ whole genome shotgun (WGS) entry which is preliminary data.</text>
</comment>
<gene>
    <name evidence="2" type="ORF">S01H1_22984</name>
</gene>
<feature type="region of interest" description="Disordered" evidence="1">
    <location>
        <begin position="135"/>
        <end position="156"/>
    </location>
</feature>
<organism evidence="2">
    <name type="scientific">marine sediment metagenome</name>
    <dbReference type="NCBI Taxonomy" id="412755"/>
    <lineage>
        <taxon>unclassified sequences</taxon>
        <taxon>metagenomes</taxon>
        <taxon>ecological metagenomes</taxon>
    </lineage>
</organism>
<dbReference type="EMBL" id="BARS01013121">
    <property type="protein sequence ID" value="GAF93626.1"/>
    <property type="molecule type" value="Genomic_DNA"/>
</dbReference>
<protein>
    <submittedName>
        <fullName evidence="2">Uncharacterized protein</fullName>
    </submittedName>
</protein>
<feature type="non-terminal residue" evidence="2">
    <location>
        <position position="1"/>
    </location>
</feature>
<evidence type="ECO:0000313" key="2">
    <source>
        <dbReference type="EMBL" id="GAF93626.1"/>
    </source>
</evidence>
<reference evidence="2" key="1">
    <citation type="journal article" date="2014" name="Front. Microbiol.">
        <title>High frequency of phylogenetically diverse reductive dehalogenase-homologous genes in deep subseafloor sedimentary metagenomes.</title>
        <authorList>
            <person name="Kawai M."/>
            <person name="Futagami T."/>
            <person name="Toyoda A."/>
            <person name="Takaki Y."/>
            <person name="Nishi S."/>
            <person name="Hori S."/>
            <person name="Arai W."/>
            <person name="Tsubouchi T."/>
            <person name="Morono Y."/>
            <person name="Uchiyama I."/>
            <person name="Ito T."/>
            <person name="Fujiyama A."/>
            <person name="Inagaki F."/>
            <person name="Takami H."/>
        </authorList>
    </citation>
    <scope>NUCLEOTIDE SEQUENCE</scope>
    <source>
        <strain evidence="2">Expedition CK06-06</strain>
    </source>
</reference>
<dbReference type="AlphaFoldDB" id="X0U2N8"/>
<accession>X0U2N8</accession>